<dbReference type="GO" id="GO:0042273">
    <property type="term" value="P:ribosomal large subunit biogenesis"/>
    <property type="evidence" value="ECO:0007669"/>
    <property type="project" value="EnsemblFungi"/>
</dbReference>
<dbReference type="InterPro" id="IPR011501">
    <property type="entry name" value="Noc3_N"/>
</dbReference>
<dbReference type="GO" id="GO:0003682">
    <property type="term" value="F:chromatin binding"/>
    <property type="evidence" value="ECO:0007669"/>
    <property type="project" value="EnsemblFungi"/>
</dbReference>
<comment type="subcellular location">
    <subcellularLocation>
        <location evidence="1 5">Nucleus</location>
        <location evidence="1 5">Nucleolus</location>
    </subcellularLocation>
</comment>
<comment type="caution">
    <text evidence="10">The sequence shown here is derived from an EMBL/GenBank/DDBJ whole genome shotgun (WGS) entry which is preliminary data.</text>
</comment>
<reference evidence="10 11" key="1">
    <citation type="submission" date="2016-05" db="EMBL/GenBank/DDBJ databases">
        <title>Comparative genomics of biotechnologically important yeasts.</title>
        <authorList>
            <consortium name="DOE Joint Genome Institute"/>
            <person name="Riley R."/>
            <person name="Haridas S."/>
            <person name="Wolfe K.H."/>
            <person name="Lopes M.R."/>
            <person name="Hittinger C.T."/>
            <person name="Goker M."/>
            <person name="Salamov A."/>
            <person name="Wisecaver J."/>
            <person name="Long T.M."/>
            <person name="Aerts A.L."/>
            <person name="Barry K."/>
            <person name="Choi C."/>
            <person name="Clum A."/>
            <person name="Coughlan A.Y."/>
            <person name="Deshpande S."/>
            <person name="Douglass A.P."/>
            <person name="Hanson S.J."/>
            <person name="Klenk H.-P."/>
            <person name="LaButti K."/>
            <person name="Lapidus A."/>
            <person name="Lindquist E."/>
            <person name="Lipzen A."/>
            <person name="Meier-kolthoff J.P."/>
            <person name="Ohm R.A."/>
            <person name="Otillar R.P."/>
            <person name="Pangilinan J."/>
            <person name="Peng Y."/>
            <person name="Rokas A."/>
            <person name="Rosa C.A."/>
            <person name="Scheuner C."/>
            <person name="Sibirny A.A."/>
            <person name="Slot J.C."/>
            <person name="Stielow J.B."/>
            <person name="Sun H."/>
            <person name="Kurtzman C.P."/>
            <person name="Blackwell M."/>
            <person name="Grigoriev I.V."/>
            <person name="Jeffries T.W."/>
        </authorList>
    </citation>
    <scope>NUCLEOTIDE SEQUENCE [LARGE SCALE GENOMIC DNA]</scope>
    <source>
        <strain evidence="10 11">NRRL YB-4993</strain>
    </source>
</reference>
<keyword evidence="4" id="KW-0539">Nucleus</keyword>
<dbReference type="InterPro" id="IPR016903">
    <property type="entry name" value="Nucleolar_cplx-assoc_3"/>
</dbReference>
<dbReference type="PANTHER" id="PTHR14428">
    <property type="entry name" value="NUCLEOLAR COMPLEX PROTEIN 3"/>
    <property type="match status" value="1"/>
</dbReference>
<evidence type="ECO:0000256" key="4">
    <source>
        <dbReference type="ARBA" id="ARBA00023242"/>
    </source>
</evidence>
<dbReference type="STRING" id="869754.A0A1A0HHJ8"/>
<dbReference type="Proteomes" id="UP000092555">
    <property type="component" value="Unassembled WGS sequence"/>
</dbReference>
<dbReference type="GO" id="GO:0006267">
    <property type="term" value="P:pre-replicative complex assembly involved in nuclear cell cycle DNA replication"/>
    <property type="evidence" value="ECO:0007669"/>
    <property type="project" value="EnsemblFungi"/>
</dbReference>
<feature type="region of interest" description="Disordered" evidence="7">
    <location>
        <begin position="73"/>
        <end position="111"/>
    </location>
</feature>
<evidence type="ECO:0000313" key="10">
    <source>
        <dbReference type="EMBL" id="OBA23481.1"/>
    </source>
</evidence>
<evidence type="ECO:0000256" key="5">
    <source>
        <dbReference type="PIRNR" id="PIRNR028977"/>
    </source>
</evidence>
<evidence type="ECO:0000313" key="11">
    <source>
        <dbReference type="Proteomes" id="UP000092555"/>
    </source>
</evidence>
<evidence type="ECO:0000256" key="3">
    <source>
        <dbReference type="ARBA" id="ARBA00023054"/>
    </source>
</evidence>
<proteinExistence type="inferred from homology"/>
<keyword evidence="3 6" id="KW-0175">Coiled coil</keyword>
<dbReference type="AlphaFoldDB" id="A0A1A0HHJ8"/>
<keyword evidence="11" id="KW-1185">Reference proteome</keyword>
<comment type="similarity">
    <text evidence="2 5">Belongs to the CBF/MAK21 family.</text>
</comment>
<dbReference type="EMBL" id="LXTC01000001">
    <property type="protein sequence ID" value="OBA23481.1"/>
    <property type="molecule type" value="Genomic_DNA"/>
</dbReference>
<dbReference type="GO" id="GO:0005730">
    <property type="term" value="C:nucleolus"/>
    <property type="evidence" value="ECO:0007669"/>
    <property type="project" value="UniProtKB-SubCell"/>
</dbReference>
<dbReference type="GO" id="GO:0006270">
    <property type="term" value="P:DNA replication initiation"/>
    <property type="evidence" value="ECO:0007669"/>
    <property type="project" value="EnsemblFungi"/>
</dbReference>
<dbReference type="InterPro" id="IPR005612">
    <property type="entry name" value="CCAAT-binding_factor"/>
</dbReference>
<dbReference type="GeneID" id="30031515"/>
<dbReference type="Pfam" id="PF03914">
    <property type="entry name" value="CBF"/>
    <property type="match status" value="1"/>
</dbReference>
<dbReference type="GO" id="GO:0030691">
    <property type="term" value="C:Noc2p-Noc3p complex"/>
    <property type="evidence" value="ECO:0007669"/>
    <property type="project" value="EnsemblFungi"/>
</dbReference>
<comment type="function">
    <text evidence="5">Required for synthesis of 60S ribosomal subunits and the transport of pre-ribosomes from the nucleoplasm to the cytoplasm.</text>
</comment>
<evidence type="ECO:0000256" key="2">
    <source>
        <dbReference type="ARBA" id="ARBA00007797"/>
    </source>
</evidence>
<evidence type="ECO:0000259" key="8">
    <source>
        <dbReference type="Pfam" id="PF03914"/>
    </source>
</evidence>
<feature type="domain" description="Nucleolar complex-associated protein 3 N-terminal" evidence="9">
    <location>
        <begin position="121"/>
        <end position="211"/>
    </location>
</feature>
<accession>A0A1A0HHJ8</accession>
<gene>
    <name evidence="10" type="ORF">METBIDRAFT_76495</name>
</gene>
<feature type="coiled-coil region" evidence="6">
    <location>
        <begin position="369"/>
        <end position="396"/>
    </location>
</feature>
<evidence type="ECO:0000256" key="6">
    <source>
        <dbReference type="SAM" id="Coils"/>
    </source>
</evidence>
<evidence type="ECO:0000256" key="1">
    <source>
        <dbReference type="ARBA" id="ARBA00004604"/>
    </source>
</evidence>
<name>A0A1A0HHJ8_9ASCO</name>
<dbReference type="PANTHER" id="PTHR14428:SF5">
    <property type="entry name" value="NUCLEOLAR COMPLEX PROTEIN 3 HOMOLOG"/>
    <property type="match status" value="1"/>
</dbReference>
<organism evidence="10 11">
    <name type="scientific">Metschnikowia bicuspidata var. bicuspidata NRRL YB-4993</name>
    <dbReference type="NCBI Taxonomy" id="869754"/>
    <lineage>
        <taxon>Eukaryota</taxon>
        <taxon>Fungi</taxon>
        <taxon>Dikarya</taxon>
        <taxon>Ascomycota</taxon>
        <taxon>Saccharomycotina</taxon>
        <taxon>Pichiomycetes</taxon>
        <taxon>Metschnikowiaceae</taxon>
        <taxon>Metschnikowia</taxon>
    </lineage>
</organism>
<keyword evidence="5" id="KW-0690">Ribosome biogenesis</keyword>
<evidence type="ECO:0000259" key="9">
    <source>
        <dbReference type="Pfam" id="PF07540"/>
    </source>
</evidence>
<protein>
    <recommendedName>
        <fullName evidence="5">Nucleolar complex-associated protein 3</fullName>
    </recommendedName>
</protein>
<dbReference type="RefSeq" id="XP_018713962.1">
    <property type="nucleotide sequence ID" value="XM_018858539.1"/>
</dbReference>
<dbReference type="GO" id="GO:0005656">
    <property type="term" value="C:nuclear pre-replicative complex"/>
    <property type="evidence" value="ECO:0007669"/>
    <property type="project" value="EnsemblFungi"/>
</dbReference>
<sequence length="700" mass="76741">MGKRHATALDRRLKKTRGAQDALLASGVFAAGSPPADWEDAEQEYELAPRSLNIDQSIDTLPIKRAGRVERMARPAPPPAPAAADIGSENGAETAPLQPEQHGLPPAPPAELSPAEQLLQIKAEIAQLAAALMEDPEEHIDSLGKLRRLAEAPSTATAQLAILALVPVFKALAPGYAIRALSAAEQAEQVGRDVARLRRFEQNLVVHYRDYVGLLGRLSRVLAQNSQNRAAVLPAQVRLGELAAKAACELCVLALRHFNYRDELLTIVIRRLNRRPAGGADLEVFTRCVRALETVLAEDRHHGSLSHDVARIMGKVLRDKKFRVDEAVVNVFLSLALLDDYDPAPPPLLLLLAAGRVHKKARVHLLKKQRKVRKELKDIDEEMRRAEQAVTADERRRFQAQTLALVLTLYLQILKAGALEPDAAAPVRLLTAAVMEGLARFGLMANFDLLGDFLEVLKETMASLVHERTLQTQLYGIASDAGLEGGVYLAPDVRKVLLCVTAAFSLLLNHAEVGRLPISFDLLLFVHTLYAVVADVCVSPDLEFSHRLLRLADPLAEAAQKPAVNVSTNAELLLKSLDMVFFRSRNGSVARARPFTKRLYVAALHAPEKTTVAALKFVAKLVNKYGDGLNSLWSTEENISGEGSYILGYEKTGYEVDLERTNVGSAVLWENVLLDRHYSAVIKDGSRSLMKNSKDTGARR</sequence>
<dbReference type="OrthoDB" id="10263597at2759"/>
<evidence type="ECO:0000256" key="7">
    <source>
        <dbReference type="SAM" id="MobiDB-lite"/>
    </source>
</evidence>
<feature type="domain" description="CCAAT-binding factor" evidence="8">
    <location>
        <begin position="497"/>
        <end position="683"/>
    </location>
</feature>
<dbReference type="PIRSF" id="PIRSF028977">
    <property type="entry name" value="Nucleolar_complex_p3"/>
    <property type="match status" value="1"/>
</dbReference>
<dbReference type="GO" id="GO:0006364">
    <property type="term" value="P:rRNA processing"/>
    <property type="evidence" value="ECO:0007669"/>
    <property type="project" value="EnsemblFungi"/>
</dbReference>
<dbReference type="Pfam" id="PF07540">
    <property type="entry name" value="NOC3p"/>
    <property type="match status" value="1"/>
</dbReference>